<dbReference type="EMBL" id="JAWQEG010001570">
    <property type="protein sequence ID" value="KAK3878242.1"/>
    <property type="molecule type" value="Genomic_DNA"/>
</dbReference>
<evidence type="ECO:0000313" key="3">
    <source>
        <dbReference type="EMBL" id="KAK3878242.1"/>
    </source>
</evidence>
<accession>A0AAE1KP31</accession>
<gene>
    <name evidence="3" type="ORF">Pcinc_017116</name>
</gene>
<proteinExistence type="predicted"/>
<feature type="compositionally biased region" description="Gly residues" evidence="1">
    <location>
        <begin position="82"/>
        <end position="118"/>
    </location>
</feature>
<dbReference type="InterPro" id="IPR001584">
    <property type="entry name" value="Integrase_cat-core"/>
</dbReference>
<evidence type="ECO:0000256" key="1">
    <source>
        <dbReference type="SAM" id="MobiDB-lite"/>
    </source>
</evidence>
<dbReference type="PANTHER" id="PTHR37984:SF5">
    <property type="entry name" value="PROTEIN NYNRIN-LIKE"/>
    <property type="match status" value="1"/>
</dbReference>
<feature type="region of interest" description="Disordered" evidence="1">
    <location>
        <begin position="253"/>
        <end position="307"/>
    </location>
</feature>
<comment type="caution">
    <text evidence="3">The sequence shown here is derived from an EMBL/GenBank/DDBJ whole genome shotgun (WGS) entry which is preliminary data.</text>
</comment>
<name>A0AAE1KP31_PETCI</name>
<dbReference type="InterPro" id="IPR012337">
    <property type="entry name" value="RNaseH-like_sf"/>
</dbReference>
<evidence type="ECO:0000313" key="4">
    <source>
        <dbReference type="Proteomes" id="UP001286313"/>
    </source>
</evidence>
<organism evidence="3 4">
    <name type="scientific">Petrolisthes cinctipes</name>
    <name type="common">Flat porcelain crab</name>
    <dbReference type="NCBI Taxonomy" id="88211"/>
    <lineage>
        <taxon>Eukaryota</taxon>
        <taxon>Metazoa</taxon>
        <taxon>Ecdysozoa</taxon>
        <taxon>Arthropoda</taxon>
        <taxon>Crustacea</taxon>
        <taxon>Multicrustacea</taxon>
        <taxon>Malacostraca</taxon>
        <taxon>Eumalacostraca</taxon>
        <taxon>Eucarida</taxon>
        <taxon>Decapoda</taxon>
        <taxon>Pleocyemata</taxon>
        <taxon>Anomura</taxon>
        <taxon>Galatheoidea</taxon>
        <taxon>Porcellanidae</taxon>
        <taxon>Petrolisthes</taxon>
    </lineage>
</organism>
<dbReference type="InterPro" id="IPR050951">
    <property type="entry name" value="Retrovirus_Pol_polyprotein"/>
</dbReference>
<feature type="compositionally biased region" description="Gly residues" evidence="1">
    <location>
        <begin position="253"/>
        <end position="303"/>
    </location>
</feature>
<dbReference type="InterPro" id="IPR036397">
    <property type="entry name" value="RNaseH_sf"/>
</dbReference>
<dbReference type="SUPFAM" id="SSF53098">
    <property type="entry name" value="Ribonuclease H-like"/>
    <property type="match status" value="1"/>
</dbReference>
<reference evidence="3" key="1">
    <citation type="submission" date="2023-10" db="EMBL/GenBank/DDBJ databases">
        <title>Genome assemblies of two species of porcelain crab, Petrolisthes cinctipes and Petrolisthes manimaculis (Anomura: Porcellanidae).</title>
        <authorList>
            <person name="Angst P."/>
        </authorList>
    </citation>
    <scope>NUCLEOTIDE SEQUENCE</scope>
    <source>
        <strain evidence="3">PB745_01</strain>
        <tissue evidence="3">Gill</tissue>
    </source>
</reference>
<feature type="region of interest" description="Disordered" evidence="1">
    <location>
        <begin position="79"/>
        <end position="118"/>
    </location>
</feature>
<dbReference type="Gene3D" id="3.30.420.10">
    <property type="entry name" value="Ribonuclease H-like superfamily/Ribonuclease H"/>
    <property type="match status" value="1"/>
</dbReference>
<dbReference type="PROSITE" id="PS50994">
    <property type="entry name" value="INTEGRASE"/>
    <property type="match status" value="1"/>
</dbReference>
<dbReference type="Proteomes" id="UP001286313">
    <property type="component" value="Unassembled WGS sequence"/>
</dbReference>
<feature type="domain" description="Integrase catalytic" evidence="2">
    <location>
        <begin position="302"/>
        <end position="392"/>
    </location>
</feature>
<feature type="region of interest" description="Disordered" evidence="1">
    <location>
        <begin position="193"/>
        <end position="213"/>
    </location>
</feature>
<protein>
    <recommendedName>
        <fullName evidence="2">Integrase catalytic domain-containing protein</fullName>
    </recommendedName>
</protein>
<dbReference type="PANTHER" id="PTHR37984">
    <property type="entry name" value="PROTEIN CBG26694"/>
    <property type="match status" value="1"/>
</dbReference>
<dbReference type="GO" id="GO:0003676">
    <property type="term" value="F:nucleic acid binding"/>
    <property type="evidence" value="ECO:0007669"/>
    <property type="project" value="InterPro"/>
</dbReference>
<evidence type="ECO:0000259" key="2">
    <source>
        <dbReference type="PROSITE" id="PS50994"/>
    </source>
</evidence>
<dbReference type="AlphaFoldDB" id="A0AAE1KP31"/>
<dbReference type="GO" id="GO:0015074">
    <property type="term" value="P:DNA integration"/>
    <property type="evidence" value="ECO:0007669"/>
    <property type="project" value="InterPro"/>
</dbReference>
<sequence>MALISNNSMEEYILTCRKRFAEDDVLHERVIFYQQTKQHVDGIRNVERKRIWRRSSSSFEWNEADKTLYFIQAAASRRKGDGGGNVGEGGGGVGVGKGDGGVSDGEGGGGVSVGKGGGGVGVGKGDGGVSDGEGGGGVSVGKGGGGVGVGKGGGGVSVGKGGGGGNVGKGGGGVSVGKGGGGVSVGKGGGGVSVGKGGGGGSDGEGGGGVGVGKGGGGVSVGKGGGGVSVGKGGGGVSVGKGGGGVGVGKGDGGVSVGSKGDGGVGVGKGGGGGSVGKGGGGVSVGKGGGGGSDGEGGGGWSDGRGEGHVEQVKDELCKAYGIKRSVTSAYHPQTNGLAERTNRTLKTRLAKLCNTKMSDWPDYLEEVAYSMHTQKQKSTGFTPYHLMFGRQHRPIDQNDMELEVEEEGLSPTDESTHTSCFLEGLVSLPTAIEVSLFVQHQHQKRQEVHIKHEEKVNAAQEKQTADYNRRKKKGSKIYDLSVGIHVLQSNLGNESRKGGKMEPKWTGPYKILDIDCNQRVALETVKNGKKLNRRVSYNQLHPYLHSQLHDARSAAGLEHQVVSTDTENLVTVQQRDVHLAPGHGDPCVAAREISIEGVVE</sequence>
<keyword evidence="4" id="KW-1185">Reference proteome</keyword>